<dbReference type="PROSITE" id="PS51352">
    <property type="entry name" value="THIOREDOXIN_2"/>
    <property type="match status" value="1"/>
</dbReference>
<evidence type="ECO:0000256" key="1">
    <source>
        <dbReference type="ARBA" id="ARBA00010996"/>
    </source>
</evidence>
<dbReference type="EMBL" id="JAOQIO010000111">
    <property type="protein sequence ID" value="MCU6796994.1"/>
    <property type="molecule type" value="Genomic_DNA"/>
</dbReference>
<comment type="caution">
    <text evidence="4">The sequence shown here is derived from an EMBL/GenBank/DDBJ whole genome shotgun (WGS) entry which is preliminary data.</text>
</comment>
<dbReference type="InterPro" id="IPR003782">
    <property type="entry name" value="SCO1/SenC"/>
</dbReference>
<dbReference type="Proteomes" id="UP001652445">
    <property type="component" value="Unassembled WGS sequence"/>
</dbReference>
<dbReference type="PROSITE" id="PS51257">
    <property type="entry name" value="PROKAR_LIPOPROTEIN"/>
    <property type="match status" value="1"/>
</dbReference>
<evidence type="ECO:0000256" key="2">
    <source>
        <dbReference type="ARBA" id="ARBA00023008"/>
    </source>
</evidence>
<organism evidence="4 5">
    <name type="scientific">Paenibacillus baimaensis</name>
    <dbReference type="NCBI Taxonomy" id="2982185"/>
    <lineage>
        <taxon>Bacteria</taxon>
        <taxon>Bacillati</taxon>
        <taxon>Bacillota</taxon>
        <taxon>Bacilli</taxon>
        <taxon>Bacillales</taxon>
        <taxon>Paenibacillaceae</taxon>
        <taxon>Paenibacillus</taxon>
    </lineage>
</organism>
<protein>
    <submittedName>
        <fullName evidence="4">SCO family protein</fullName>
    </submittedName>
</protein>
<keyword evidence="2" id="KW-0186">Copper</keyword>
<dbReference type="RefSeq" id="WP_262687822.1">
    <property type="nucleotide sequence ID" value="NZ_JAOQIO010000111.1"/>
</dbReference>
<name>A0ABT2UQS3_9BACL</name>
<comment type="similarity">
    <text evidence="1">Belongs to the SCO1/2 family.</text>
</comment>
<evidence type="ECO:0000259" key="3">
    <source>
        <dbReference type="PROSITE" id="PS51352"/>
    </source>
</evidence>
<dbReference type="InterPro" id="IPR036249">
    <property type="entry name" value="Thioredoxin-like_sf"/>
</dbReference>
<dbReference type="Gene3D" id="3.40.30.10">
    <property type="entry name" value="Glutaredoxin"/>
    <property type="match status" value="1"/>
</dbReference>
<dbReference type="SUPFAM" id="SSF52833">
    <property type="entry name" value="Thioredoxin-like"/>
    <property type="match status" value="1"/>
</dbReference>
<accession>A0ABT2UQS3</accession>
<proteinExistence type="inferred from homology"/>
<reference evidence="4 5" key="1">
    <citation type="submission" date="2022-09" db="EMBL/GenBank/DDBJ databases">
        <authorList>
            <person name="Han X.L."/>
            <person name="Wang Q."/>
            <person name="Lu T."/>
        </authorList>
    </citation>
    <scope>NUCLEOTIDE SEQUENCE [LARGE SCALE GENOMIC DNA]</scope>
    <source>
        <strain evidence="4 5">WQ 127069</strain>
    </source>
</reference>
<dbReference type="PANTHER" id="PTHR12151:SF25">
    <property type="entry name" value="LINALOOL DEHYDRATASE_ISOMERASE DOMAIN-CONTAINING PROTEIN"/>
    <property type="match status" value="1"/>
</dbReference>
<gene>
    <name evidence="4" type="ORF">OB236_33185</name>
</gene>
<dbReference type="InterPro" id="IPR013766">
    <property type="entry name" value="Thioredoxin_domain"/>
</dbReference>
<dbReference type="PANTHER" id="PTHR12151">
    <property type="entry name" value="ELECTRON TRANSPORT PROTIN SCO1/SENC FAMILY MEMBER"/>
    <property type="match status" value="1"/>
</dbReference>
<sequence>MKKVILVGWLGLILIFTAACSNGKPNQLHYQVTPFNFINQDEKTVALSDLKGKVWIADFVFTYCTTVCPTMTANMSKLQKQLKAAGVEAQIVSFSVDPERDKPEALKKYLSKFDADFSNWHALTGYEFDEIQTFALKSFKSIVTRDASSNQVIHGTLFYLVDSSGTVVAKYDGSMDTPYDKIIKDIKALQR</sequence>
<dbReference type="Pfam" id="PF02630">
    <property type="entry name" value="SCO1-SenC"/>
    <property type="match status" value="1"/>
</dbReference>
<keyword evidence="5" id="KW-1185">Reference proteome</keyword>
<evidence type="ECO:0000313" key="4">
    <source>
        <dbReference type="EMBL" id="MCU6796994.1"/>
    </source>
</evidence>
<feature type="domain" description="Thioredoxin" evidence="3">
    <location>
        <begin position="26"/>
        <end position="191"/>
    </location>
</feature>
<evidence type="ECO:0000313" key="5">
    <source>
        <dbReference type="Proteomes" id="UP001652445"/>
    </source>
</evidence>
<dbReference type="CDD" id="cd02968">
    <property type="entry name" value="SCO"/>
    <property type="match status" value="1"/>
</dbReference>